<keyword evidence="2" id="KW-1185">Reference proteome</keyword>
<dbReference type="AlphaFoldDB" id="A0A1G9XBG2"/>
<name>A0A1G9XBG2_9FIRM</name>
<dbReference type="CDD" id="cd09846">
    <property type="entry name" value="DUF1312"/>
    <property type="match status" value="1"/>
</dbReference>
<accession>A0A1G9XBG2</accession>
<evidence type="ECO:0000313" key="2">
    <source>
        <dbReference type="Proteomes" id="UP000199182"/>
    </source>
</evidence>
<gene>
    <name evidence="1" type="ORF">SAMN05192585_10823</name>
</gene>
<organism evidence="1 2">
    <name type="scientific">Acetanaerobacterium elongatum</name>
    <dbReference type="NCBI Taxonomy" id="258515"/>
    <lineage>
        <taxon>Bacteria</taxon>
        <taxon>Bacillati</taxon>
        <taxon>Bacillota</taxon>
        <taxon>Clostridia</taxon>
        <taxon>Eubacteriales</taxon>
        <taxon>Oscillospiraceae</taxon>
        <taxon>Acetanaerobacterium</taxon>
    </lineage>
</organism>
<dbReference type="Pfam" id="PF07009">
    <property type="entry name" value="NusG_II"/>
    <property type="match status" value="1"/>
</dbReference>
<dbReference type="Gene3D" id="2.60.320.10">
    <property type="entry name" value="N-utilization substance G protein NusG, insert domain"/>
    <property type="match status" value="1"/>
</dbReference>
<proteinExistence type="predicted"/>
<dbReference type="PROSITE" id="PS51257">
    <property type="entry name" value="PROKAR_LIPOPROTEIN"/>
    <property type="match status" value="1"/>
</dbReference>
<evidence type="ECO:0000313" key="1">
    <source>
        <dbReference type="EMBL" id="SDM94129.1"/>
    </source>
</evidence>
<dbReference type="EMBL" id="FNID01000008">
    <property type="protein sequence ID" value="SDM94129.1"/>
    <property type="molecule type" value="Genomic_DNA"/>
</dbReference>
<dbReference type="Proteomes" id="UP000199182">
    <property type="component" value="Unassembled WGS sequence"/>
</dbReference>
<dbReference type="STRING" id="258515.SAMN05192585_10823"/>
<reference evidence="1 2" key="1">
    <citation type="submission" date="2016-10" db="EMBL/GenBank/DDBJ databases">
        <authorList>
            <person name="de Groot N.N."/>
        </authorList>
    </citation>
    <scope>NUCLEOTIDE SEQUENCE [LARGE SCALE GENOMIC DNA]</scope>
    <source>
        <strain evidence="1 2">CGMCC 1.5012</strain>
    </source>
</reference>
<dbReference type="InterPro" id="IPR038690">
    <property type="entry name" value="NusG_2_sf"/>
</dbReference>
<protein>
    <submittedName>
        <fullName evidence="1">Uncharacterized protein</fullName>
    </submittedName>
</protein>
<sequence>MEQTQRRFFAKRDLVVILVLLLVAGGIACFKLFAVPSGGGIAQVYVGNTLTREIDLSRVTQTEIVEIDARLRVKLEVSPGAIRFIESECPDKLCVKTGTLKNPGEYAACLPAGVAVKIVSKTGAGVDAVAG</sequence>